<dbReference type="PRINTS" id="PR00792">
    <property type="entry name" value="PEPSIN"/>
</dbReference>
<evidence type="ECO:0000313" key="14">
    <source>
        <dbReference type="Proteomes" id="UP000567885"/>
    </source>
</evidence>
<evidence type="ECO:0000256" key="9">
    <source>
        <dbReference type="RuleBase" id="RU000454"/>
    </source>
</evidence>
<evidence type="ECO:0000256" key="11">
    <source>
        <dbReference type="SAM" id="SignalP"/>
    </source>
</evidence>
<organism evidence="13 14">
    <name type="scientific">Fusarium heterosporum</name>
    <dbReference type="NCBI Taxonomy" id="42747"/>
    <lineage>
        <taxon>Eukaryota</taxon>
        <taxon>Fungi</taxon>
        <taxon>Dikarya</taxon>
        <taxon>Ascomycota</taxon>
        <taxon>Pezizomycotina</taxon>
        <taxon>Sordariomycetes</taxon>
        <taxon>Hypocreomycetidae</taxon>
        <taxon>Hypocreales</taxon>
        <taxon>Nectriaceae</taxon>
        <taxon>Fusarium</taxon>
        <taxon>Fusarium heterosporum species complex</taxon>
    </lineage>
</organism>
<gene>
    <name evidence="13" type="ORF">FHETE_8315</name>
</gene>
<dbReference type="PANTHER" id="PTHR47966:SF65">
    <property type="entry name" value="ASPARTIC-TYPE ENDOPEPTIDASE"/>
    <property type="match status" value="1"/>
</dbReference>
<keyword evidence="14" id="KW-1185">Reference proteome</keyword>
<evidence type="ECO:0000256" key="7">
    <source>
        <dbReference type="ARBA" id="ARBA00068059"/>
    </source>
</evidence>
<name>A0A8H5WGF1_FUSHE</name>
<protein>
    <recommendedName>
        <fullName evidence="7">Probable aspartic-type endopeptidase OPSB</fullName>
    </recommendedName>
    <alternativeName>
        <fullName evidence="6">Probable aspartic-type endopeptidase opsB</fullName>
    </alternativeName>
</protein>
<dbReference type="InterPro" id="IPR001461">
    <property type="entry name" value="Aspartic_peptidase_A1"/>
</dbReference>
<evidence type="ECO:0000256" key="2">
    <source>
        <dbReference type="ARBA" id="ARBA00022670"/>
    </source>
</evidence>
<dbReference type="Pfam" id="PF00026">
    <property type="entry name" value="Asp"/>
    <property type="match status" value="1"/>
</dbReference>
<dbReference type="OrthoDB" id="771136at2759"/>
<evidence type="ECO:0000256" key="5">
    <source>
        <dbReference type="ARBA" id="ARBA00022801"/>
    </source>
</evidence>
<dbReference type="AlphaFoldDB" id="A0A8H5WGF1"/>
<keyword evidence="5 9" id="KW-0378">Hydrolase</keyword>
<keyword evidence="4 9" id="KW-0064">Aspartyl protease</keyword>
<evidence type="ECO:0000256" key="1">
    <source>
        <dbReference type="ARBA" id="ARBA00007447"/>
    </source>
</evidence>
<keyword evidence="3 11" id="KW-0732">Signal</keyword>
<feature type="active site" evidence="8">
    <location>
        <position position="91"/>
    </location>
</feature>
<comment type="caution">
    <text evidence="13">The sequence shown here is derived from an EMBL/GenBank/DDBJ whole genome shotgun (WGS) entry which is preliminary data.</text>
</comment>
<accession>A0A8H5WGF1</accession>
<feature type="active site" evidence="8">
    <location>
        <position position="284"/>
    </location>
</feature>
<evidence type="ECO:0000256" key="8">
    <source>
        <dbReference type="PIRSR" id="PIRSR601461-1"/>
    </source>
</evidence>
<evidence type="ECO:0000256" key="6">
    <source>
        <dbReference type="ARBA" id="ARBA00067536"/>
    </source>
</evidence>
<dbReference type="InterPro" id="IPR033121">
    <property type="entry name" value="PEPTIDASE_A1"/>
</dbReference>
<dbReference type="GO" id="GO:0006508">
    <property type="term" value="P:proteolysis"/>
    <property type="evidence" value="ECO:0007669"/>
    <property type="project" value="UniProtKB-KW"/>
</dbReference>
<evidence type="ECO:0000256" key="10">
    <source>
        <dbReference type="SAM" id="MobiDB-lite"/>
    </source>
</evidence>
<evidence type="ECO:0000256" key="3">
    <source>
        <dbReference type="ARBA" id="ARBA00022729"/>
    </source>
</evidence>
<dbReference type="SUPFAM" id="SSF50630">
    <property type="entry name" value="Acid proteases"/>
    <property type="match status" value="1"/>
</dbReference>
<dbReference type="Proteomes" id="UP000567885">
    <property type="component" value="Unassembled WGS sequence"/>
</dbReference>
<evidence type="ECO:0000256" key="4">
    <source>
        <dbReference type="ARBA" id="ARBA00022750"/>
    </source>
</evidence>
<feature type="chain" id="PRO_5034731131" description="Probable aspartic-type endopeptidase OPSB" evidence="11">
    <location>
        <begin position="21"/>
        <end position="468"/>
    </location>
</feature>
<feature type="signal peptide" evidence="11">
    <location>
        <begin position="1"/>
        <end position="20"/>
    </location>
</feature>
<evidence type="ECO:0000259" key="12">
    <source>
        <dbReference type="PROSITE" id="PS51767"/>
    </source>
</evidence>
<sequence length="468" mass="49790">MRINRLSSLFLLSLLSPAYAISLQKRQHGLEPRVMAVGIQRREVANPIAHDRRRLNRRDGTVDVGIDNEQSLYFLNATLGTPPQDFRLHLDTGSSDLWVNVVGSELCSSHAGICSESGQYNPKKSSTYHFVNSDFNISYADGSGSSGDYATDTFSMGNVTLKDLQFGIGYVTSDNDGVLGIGYKTNEALVGQSNEEPYENLPAKLAADGIIASNAYSLYLDDLESSTGAILFGGVDQEQYIGDLVTLPVEKINGEYSELYITLNSVSADYQTIVDDLGLGVVLDSGSTLSYLPASLTAAIYDIVGAQYEEGESVAYVPCDLSNDSGNLTFRFNDPAEITVPLSELVLDFTAITGQQMSFDNGQAACTFGIAPTTTSQVSILGDTFLRSAYVVFDLANNEISLAQSNFNAKGSHIVEIGSGKNSVPKGTGADDSSSSDGSENAAVMLGSDGALSLLAGSLALAFAYLLI</sequence>
<evidence type="ECO:0000313" key="13">
    <source>
        <dbReference type="EMBL" id="KAF5661667.1"/>
    </source>
</evidence>
<dbReference type="InterPro" id="IPR001969">
    <property type="entry name" value="Aspartic_peptidase_AS"/>
</dbReference>
<dbReference type="EMBL" id="JAAGWQ010000175">
    <property type="protein sequence ID" value="KAF5661667.1"/>
    <property type="molecule type" value="Genomic_DNA"/>
</dbReference>
<proteinExistence type="inferred from homology"/>
<dbReference type="PROSITE" id="PS00141">
    <property type="entry name" value="ASP_PROTEASE"/>
    <property type="match status" value="1"/>
</dbReference>
<dbReference type="FunFam" id="2.40.70.10:FF:000011">
    <property type="entry name" value="Aspartic protease"/>
    <property type="match status" value="1"/>
</dbReference>
<dbReference type="PANTHER" id="PTHR47966">
    <property type="entry name" value="BETA-SITE APP-CLEAVING ENZYME, ISOFORM A-RELATED"/>
    <property type="match status" value="1"/>
</dbReference>
<dbReference type="InterPro" id="IPR033876">
    <property type="entry name" value="SAP-like"/>
</dbReference>
<dbReference type="InterPro" id="IPR021109">
    <property type="entry name" value="Peptidase_aspartic_dom_sf"/>
</dbReference>
<keyword evidence="2 9" id="KW-0645">Protease</keyword>
<dbReference type="PROSITE" id="PS51767">
    <property type="entry name" value="PEPTIDASE_A1"/>
    <property type="match status" value="1"/>
</dbReference>
<feature type="domain" description="Peptidase A1" evidence="12">
    <location>
        <begin position="73"/>
        <end position="403"/>
    </location>
</feature>
<dbReference type="GO" id="GO:0004190">
    <property type="term" value="F:aspartic-type endopeptidase activity"/>
    <property type="evidence" value="ECO:0007669"/>
    <property type="project" value="UniProtKB-KW"/>
</dbReference>
<dbReference type="CDD" id="cd05474">
    <property type="entry name" value="SAP_like"/>
    <property type="match status" value="1"/>
</dbReference>
<reference evidence="13 14" key="1">
    <citation type="submission" date="2020-05" db="EMBL/GenBank/DDBJ databases">
        <title>Identification and distribution of gene clusters putatively required for synthesis of sphingolipid metabolism inhibitors in phylogenetically diverse species of the filamentous fungus Fusarium.</title>
        <authorList>
            <person name="Kim H.-S."/>
            <person name="Busman M."/>
            <person name="Brown D.W."/>
            <person name="Divon H."/>
            <person name="Uhlig S."/>
            <person name="Proctor R.H."/>
        </authorList>
    </citation>
    <scope>NUCLEOTIDE SEQUENCE [LARGE SCALE GENOMIC DNA]</scope>
    <source>
        <strain evidence="13 14">NRRL 20693</strain>
    </source>
</reference>
<comment type="similarity">
    <text evidence="1 9">Belongs to the peptidase A1 family.</text>
</comment>
<feature type="region of interest" description="Disordered" evidence="10">
    <location>
        <begin position="420"/>
        <end position="439"/>
    </location>
</feature>
<dbReference type="Gene3D" id="2.40.70.10">
    <property type="entry name" value="Acid Proteases"/>
    <property type="match status" value="2"/>
</dbReference>